<reference evidence="1 2" key="1">
    <citation type="submission" date="2020-12" db="EMBL/GenBank/DDBJ databases">
        <title>Genomic characterization of four novel bacteriophages infecting Klebsiella pneumoniae.</title>
        <authorList>
            <person name="Estrada Bonilla B."/>
            <person name="Costa A.R."/>
            <person name="van Rossum T."/>
            <person name="Hagedoorn S."/>
            <person name="Wallinga H."/>
            <person name="Xiao M."/>
            <person name="Song W."/>
            <person name="Haas P.-J."/>
            <person name="Nobrega F.L."/>
            <person name="Brouns S.J.J."/>
        </authorList>
    </citation>
    <scope>NUCLEOTIDE SEQUENCE [LARGE SCALE GENOMIC DNA]</scope>
</reference>
<keyword evidence="2" id="KW-1185">Reference proteome</keyword>
<sequence>MVKFPENGVYEPLLDRYPMAKEATAEVMNFLETITFDTEQSTSLIETHIQKLFSWLYAWNTELVWIDKIHPEDICAKILFNTPVLTYAQRAALVNNESPDFFLRGKDYYELQTWLAGIARWSSLDVNQFPYGEESFSLYFPGQGYSFGKERTAFEMQSQARGVAYSLYGVMAKAMTNKTLLTSQYWSRRLSVLTDASVYCNPVMSYVLRLDF</sequence>
<gene>
    <name evidence="1" type="ORF">vBKpMFBKp24_005</name>
</gene>
<accession>A0A7U0GBI6</accession>
<proteinExistence type="predicted"/>
<protein>
    <submittedName>
        <fullName evidence="1">Uncharacterized protein</fullName>
    </submittedName>
</protein>
<organism evidence="1 2">
    <name type="scientific">Klebsiella phage vB_KpM_FBKp24</name>
    <dbReference type="NCBI Taxonomy" id="2801834"/>
    <lineage>
        <taxon>Viruses</taxon>
        <taxon>Duplodnaviria</taxon>
        <taxon>Heunggongvirae</taxon>
        <taxon>Uroviricota</taxon>
        <taxon>Caudoviricetes</taxon>
        <taxon>Chimalliviridae</taxon>
        <taxon>Maaswegvirus</taxon>
        <taxon>Maaswegvirus Kp24</taxon>
    </lineage>
</organism>
<dbReference type="EMBL" id="MW394391">
    <property type="protein sequence ID" value="QQV92123.1"/>
    <property type="molecule type" value="Genomic_DNA"/>
</dbReference>
<evidence type="ECO:0000313" key="2">
    <source>
        <dbReference type="Proteomes" id="UP000596381"/>
    </source>
</evidence>
<dbReference type="Proteomes" id="UP000596381">
    <property type="component" value="Segment"/>
</dbReference>
<evidence type="ECO:0000313" key="1">
    <source>
        <dbReference type="EMBL" id="QQV92123.1"/>
    </source>
</evidence>
<name>A0A7U0GBI6_9CAUD</name>